<protein>
    <submittedName>
        <fullName evidence="1">Uncharacterized protein</fullName>
    </submittedName>
</protein>
<comment type="caution">
    <text evidence="1">The sequence shown here is derived from an EMBL/GenBank/DDBJ whole genome shotgun (WGS) entry which is preliminary data.</text>
</comment>
<reference evidence="1" key="1">
    <citation type="submission" date="2022-08" db="EMBL/GenBank/DDBJ databases">
        <title>Genome Sequence of Lecanicillium fungicola.</title>
        <authorList>
            <person name="Buettner E."/>
        </authorList>
    </citation>
    <scope>NUCLEOTIDE SEQUENCE</scope>
    <source>
        <strain evidence="1">Babe33</strain>
    </source>
</reference>
<gene>
    <name evidence="1" type="ORF">NQ176_g3658</name>
</gene>
<proteinExistence type="predicted"/>
<sequence length="290" mass="30918">MPSARRIRLLALAAVVTVFFVLFYGTGFGRGNSGTSADFYHKTMDAMRGNGNAPGQTIINAETGKKAGHIPADTDGDGDIDDDDKKARKELQDRLSKLAQEAKDNANEKAGPKPDTPSKLVGVGNSAEGNRKPDGDGVKKVEDKKAADAATAEKGKEKARVPESPAEVALFDILKKAPVVIFSKSYCPHSKRAKGILLEKYVITPKPYIVELDEHELGSQIQDVLEGLTGRRTVPNIMVNKASIGGADSIVELDNKGELMSKIQGLGKGKIEISEHFSAEQVKGAAPAGR</sequence>
<dbReference type="EMBL" id="JANJQO010000349">
    <property type="protein sequence ID" value="KAJ2978723.1"/>
    <property type="molecule type" value="Genomic_DNA"/>
</dbReference>
<evidence type="ECO:0000313" key="1">
    <source>
        <dbReference type="EMBL" id="KAJ2978723.1"/>
    </source>
</evidence>
<evidence type="ECO:0000313" key="2">
    <source>
        <dbReference type="Proteomes" id="UP001143910"/>
    </source>
</evidence>
<name>A0ACC1NK49_9HYPO</name>
<keyword evidence="2" id="KW-1185">Reference proteome</keyword>
<organism evidence="1 2">
    <name type="scientific">Zarea fungicola</name>
    <dbReference type="NCBI Taxonomy" id="93591"/>
    <lineage>
        <taxon>Eukaryota</taxon>
        <taxon>Fungi</taxon>
        <taxon>Dikarya</taxon>
        <taxon>Ascomycota</taxon>
        <taxon>Pezizomycotina</taxon>
        <taxon>Sordariomycetes</taxon>
        <taxon>Hypocreomycetidae</taxon>
        <taxon>Hypocreales</taxon>
        <taxon>Cordycipitaceae</taxon>
        <taxon>Zarea</taxon>
    </lineage>
</organism>
<dbReference type="Proteomes" id="UP001143910">
    <property type="component" value="Unassembled WGS sequence"/>
</dbReference>
<accession>A0ACC1NK49</accession>